<evidence type="ECO:0000256" key="1">
    <source>
        <dbReference type="SAM" id="Phobius"/>
    </source>
</evidence>
<gene>
    <name evidence="2" type="ORF">GCM10011487_38930</name>
</gene>
<name>A0A829YG46_9GAMM</name>
<dbReference type="Proteomes" id="UP000445000">
    <property type="component" value="Unassembled WGS sequence"/>
</dbReference>
<evidence type="ECO:0000313" key="2">
    <source>
        <dbReference type="EMBL" id="GFE81893.1"/>
    </source>
</evidence>
<evidence type="ECO:0000313" key="3">
    <source>
        <dbReference type="Proteomes" id="UP000445000"/>
    </source>
</evidence>
<dbReference type="AlphaFoldDB" id="A0A829YG46"/>
<feature type="transmembrane region" description="Helical" evidence="1">
    <location>
        <begin position="19"/>
        <end position="37"/>
    </location>
</feature>
<keyword evidence="1" id="KW-0812">Transmembrane</keyword>
<dbReference type="EMBL" id="BLJN01000004">
    <property type="protein sequence ID" value="GFE81893.1"/>
    <property type="molecule type" value="Genomic_DNA"/>
</dbReference>
<feature type="transmembrane region" description="Helical" evidence="1">
    <location>
        <begin position="86"/>
        <end position="107"/>
    </location>
</feature>
<protein>
    <submittedName>
        <fullName evidence="2">Uncharacterized protein</fullName>
    </submittedName>
</protein>
<proteinExistence type="predicted"/>
<sequence>MLLPVPEIPGSKPESRGLWWLRIVGTYCVGTGVMHVFGLLRVLDLTRGEAQAPAWPIWLYATSYIYPLARIAAGTLLLSRSRFAPASMVVTALGAASSLFVLPAVWAKQIGFEIPYAPMQIVISRLDFIVMLVITWVVFRWRAQGLLGSEESLAGDVRNADA</sequence>
<keyword evidence="3" id="KW-1185">Reference proteome</keyword>
<keyword evidence="1" id="KW-0472">Membrane</keyword>
<accession>A0A829YG46</accession>
<comment type="caution">
    <text evidence="2">The sequence shown here is derived from an EMBL/GenBank/DDBJ whole genome shotgun (WGS) entry which is preliminary data.</text>
</comment>
<feature type="transmembrane region" description="Helical" evidence="1">
    <location>
        <begin position="119"/>
        <end position="139"/>
    </location>
</feature>
<keyword evidence="1" id="KW-1133">Transmembrane helix</keyword>
<feature type="transmembrane region" description="Helical" evidence="1">
    <location>
        <begin position="57"/>
        <end position="79"/>
    </location>
</feature>
<organism evidence="2 3">
    <name type="scientific">Steroidobacter agaridevorans</name>
    <dbReference type="NCBI Taxonomy" id="2695856"/>
    <lineage>
        <taxon>Bacteria</taxon>
        <taxon>Pseudomonadati</taxon>
        <taxon>Pseudomonadota</taxon>
        <taxon>Gammaproteobacteria</taxon>
        <taxon>Steroidobacterales</taxon>
        <taxon>Steroidobacteraceae</taxon>
        <taxon>Steroidobacter</taxon>
    </lineage>
</organism>
<dbReference type="RefSeq" id="WP_209005457.1">
    <property type="nucleotide sequence ID" value="NZ_BLJN01000004.1"/>
</dbReference>
<reference evidence="3" key="1">
    <citation type="submission" date="2020-01" db="EMBL/GenBank/DDBJ databases">
        <title>'Steroidobacter agaridevorans' sp. nov., agar-degrading bacteria isolated from rhizosphere soils.</title>
        <authorList>
            <person name="Ikenaga M."/>
            <person name="Kataoka M."/>
            <person name="Murouchi A."/>
            <person name="Katsuragi S."/>
            <person name="Sakai M."/>
        </authorList>
    </citation>
    <scope>NUCLEOTIDE SEQUENCE [LARGE SCALE GENOMIC DNA]</scope>
    <source>
        <strain evidence="3">YU21-B</strain>
    </source>
</reference>